<feature type="binding site" evidence="15">
    <location>
        <begin position="9"/>
        <end position="16"/>
    </location>
    <ligand>
        <name>GTP</name>
        <dbReference type="ChEBI" id="CHEBI:37565"/>
        <label>1</label>
    </ligand>
</feature>
<evidence type="ECO:0000313" key="18">
    <source>
        <dbReference type="EMBL" id="GEP84898.1"/>
    </source>
</evidence>
<feature type="transmembrane region" description="Helical" evidence="17">
    <location>
        <begin position="543"/>
        <end position="561"/>
    </location>
</feature>
<dbReference type="InterPro" id="IPR030389">
    <property type="entry name" value="G_FEOB_dom"/>
</dbReference>
<comment type="subcellular location">
    <subcellularLocation>
        <location evidence="2 17">Cell membrane</location>
        <topology evidence="2 17">Multi-pass membrane protein</topology>
    </subcellularLocation>
</comment>
<evidence type="ECO:0000256" key="12">
    <source>
        <dbReference type="ARBA" id="ARBA00023136"/>
    </source>
</evidence>
<organism evidence="18 19">
    <name type="scientific">Staphylococcus piscifermentans</name>
    <dbReference type="NCBI Taxonomy" id="70258"/>
    <lineage>
        <taxon>Bacteria</taxon>
        <taxon>Bacillati</taxon>
        <taxon>Bacillota</taxon>
        <taxon>Bacilli</taxon>
        <taxon>Bacillales</taxon>
        <taxon>Staphylococcaceae</taxon>
        <taxon>Staphylococcus</taxon>
    </lineage>
</organism>
<dbReference type="Pfam" id="PF17910">
    <property type="entry name" value="FeoB_Cyto"/>
    <property type="match status" value="1"/>
</dbReference>
<dbReference type="Gene3D" id="3.40.50.300">
    <property type="entry name" value="P-loop containing nucleotide triphosphate hydrolases"/>
    <property type="match status" value="1"/>
</dbReference>
<dbReference type="SUPFAM" id="SSF52540">
    <property type="entry name" value="P-loop containing nucleoside triphosphate hydrolases"/>
    <property type="match status" value="1"/>
</dbReference>
<feature type="transmembrane region" description="Helical" evidence="17">
    <location>
        <begin position="608"/>
        <end position="628"/>
    </location>
</feature>
<dbReference type="InterPro" id="IPR006073">
    <property type="entry name" value="GTP-bd"/>
</dbReference>
<dbReference type="GO" id="GO:0046872">
    <property type="term" value="F:metal ion binding"/>
    <property type="evidence" value="ECO:0007669"/>
    <property type="project" value="UniProtKB-KW"/>
</dbReference>
<feature type="binding site" evidence="15">
    <location>
        <begin position="34"/>
        <end position="38"/>
    </location>
    <ligand>
        <name>GTP</name>
        <dbReference type="ChEBI" id="CHEBI:37565"/>
        <label>1</label>
    </ligand>
</feature>
<dbReference type="OrthoDB" id="9809127at2"/>
<evidence type="ECO:0000256" key="16">
    <source>
        <dbReference type="PIRSR" id="PIRSR603373-2"/>
    </source>
</evidence>
<keyword evidence="3 17" id="KW-0813">Transport</keyword>
<comment type="similarity">
    <text evidence="17">Belongs to the TRAFAC class TrmE-Era-EngA-EngB-Septin-like GTPase superfamily. FeoB GTPase (TC 9.A.8) family.</text>
</comment>
<dbReference type="InterPro" id="IPR011640">
    <property type="entry name" value="Fe2_transport_prot_B_C"/>
</dbReference>
<keyword evidence="16" id="KW-0460">Magnesium</keyword>
<dbReference type="Pfam" id="PF07670">
    <property type="entry name" value="Gate"/>
    <property type="match status" value="2"/>
</dbReference>
<keyword evidence="8 17" id="KW-1133">Transmembrane helix</keyword>
<feature type="transmembrane region" description="Helical" evidence="17">
    <location>
        <begin position="342"/>
        <end position="366"/>
    </location>
</feature>
<keyword evidence="5 17" id="KW-0410">Iron transport</keyword>
<dbReference type="GO" id="GO:0005525">
    <property type="term" value="F:GTP binding"/>
    <property type="evidence" value="ECO:0007669"/>
    <property type="project" value="UniProtKB-KW"/>
</dbReference>
<feature type="binding site" evidence="16">
    <location>
        <position position="21"/>
    </location>
    <ligand>
        <name>Mg(2+)</name>
        <dbReference type="ChEBI" id="CHEBI:18420"/>
        <label>2</label>
    </ligand>
</feature>
<comment type="caution">
    <text evidence="18">The sequence shown here is derived from an EMBL/GenBank/DDBJ whole genome shotgun (WGS) entry which is preliminary data.</text>
</comment>
<dbReference type="EMBL" id="BKAR01000016">
    <property type="protein sequence ID" value="GEP84898.1"/>
    <property type="molecule type" value="Genomic_DNA"/>
</dbReference>
<evidence type="ECO:0000256" key="15">
    <source>
        <dbReference type="PIRSR" id="PIRSR603373-1"/>
    </source>
</evidence>
<dbReference type="Proteomes" id="UP000321736">
    <property type="component" value="Unassembled WGS sequence"/>
</dbReference>
<keyword evidence="9 17" id="KW-0408">Iron</keyword>
<evidence type="ECO:0000256" key="2">
    <source>
        <dbReference type="ARBA" id="ARBA00004651"/>
    </source>
</evidence>
<feature type="transmembrane region" description="Helical" evidence="17">
    <location>
        <begin position="635"/>
        <end position="657"/>
    </location>
</feature>
<dbReference type="AlphaFoldDB" id="A0A239TM45"/>
<keyword evidence="16" id="KW-0479">Metal-binding</keyword>
<evidence type="ECO:0000256" key="4">
    <source>
        <dbReference type="ARBA" id="ARBA00022475"/>
    </source>
</evidence>
<dbReference type="Gene3D" id="1.10.287.1770">
    <property type="match status" value="1"/>
</dbReference>
<dbReference type="InterPro" id="IPR011642">
    <property type="entry name" value="Gate_dom"/>
</dbReference>
<evidence type="ECO:0000256" key="7">
    <source>
        <dbReference type="ARBA" id="ARBA00022741"/>
    </source>
</evidence>
<gene>
    <name evidence="18" type="ORF">SPI02_14830</name>
</gene>
<evidence type="ECO:0000313" key="19">
    <source>
        <dbReference type="Proteomes" id="UP000321736"/>
    </source>
</evidence>
<dbReference type="PRINTS" id="PR00326">
    <property type="entry name" value="GTP1OBG"/>
</dbReference>
<keyword evidence="10" id="KW-0406">Ion transport</keyword>
<dbReference type="Pfam" id="PF07664">
    <property type="entry name" value="FeoB_C"/>
    <property type="match status" value="1"/>
</dbReference>
<evidence type="ECO:0000256" key="8">
    <source>
        <dbReference type="ARBA" id="ARBA00022989"/>
    </source>
</evidence>
<dbReference type="PANTHER" id="PTHR43185:SF1">
    <property type="entry name" value="FE(2+) TRANSPORTER FEOB"/>
    <property type="match status" value="1"/>
</dbReference>
<dbReference type="RefSeq" id="WP_095103421.1">
    <property type="nucleotide sequence ID" value="NZ_BKAR01000016.1"/>
</dbReference>
<dbReference type="GO" id="GO:0015093">
    <property type="term" value="F:ferrous iron transmembrane transporter activity"/>
    <property type="evidence" value="ECO:0007669"/>
    <property type="project" value="UniProtKB-UniRule"/>
</dbReference>
<evidence type="ECO:0000256" key="17">
    <source>
        <dbReference type="RuleBase" id="RU362098"/>
    </source>
</evidence>
<keyword evidence="4" id="KW-1003">Cell membrane</keyword>
<evidence type="ECO:0000256" key="10">
    <source>
        <dbReference type="ARBA" id="ARBA00023065"/>
    </source>
</evidence>
<dbReference type="InterPro" id="IPR003373">
    <property type="entry name" value="Fe2_transport_prot-B"/>
</dbReference>
<feature type="transmembrane region" description="Helical" evidence="17">
    <location>
        <begin position="280"/>
        <end position="301"/>
    </location>
</feature>
<reference evidence="18 19" key="1">
    <citation type="submission" date="2019-07" db="EMBL/GenBank/DDBJ databases">
        <title>Whole genome shotgun sequence of Staphylococcus piscifermentans NBRC 109625.</title>
        <authorList>
            <person name="Hosoyama A."/>
            <person name="Uohara A."/>
            <person name="Ohji S."/>
            <person name="Ichikawa N."/>
        </authorList>
    </citation>
    <scope>NUCLEOTIDE SEQUENCE [LARGE SCALE GENOMIC DNA]</scope>
    <source>
        <strain evidence="18 19">NBRC 109625</strain>
    </source>
</reference>
<evidence type="ECO:0000256" key="5">
    <source>
        <dbReference type="ARBA" id="ARBA00022496"/>
    </source>
</evidence>
<feature type="binding site" evidence="15">
    <location>
        <begin position="53"/>
        <end position="56"/>
    </location>
    <ligand>
        <name>GTP</name>
        <dbReference type="ChEBI" id="CHEBI:37565"/>
        <label>1</label>
    </ligand>
</feature>
<accession>A0A239TM45</accession>
<feature type="binding site" evidence="16">
    <location>
        <position position="24"/>
    </location>
    <ligand>
        <name>Mg(2+)</name>
        <dbReference type="ChEBI" id="CHEBI:18420"/>
        <label>2</label>
    </ligand>
</feature>
<protein>
    <recommendedName>
        <fullName evidence="13 14">Ferrous iron transport protein B</fullName>
    </recommendedName>
</protein>
<keyword evidence="6 17" id="KW-0812">Transmembrane</keyword>
<dbReference type="InterPro" id="IPR027417">
    <property type="entry name" value="P-loop_NTPase"/>
</dbReference>
<name>A0A239TM45_9STAP</name>
<feature type="binding site" evidence="16">
    <location>
        <position position="23"/>
    </location>
    <ligand>
        <name>Mg(2+)</name>
        <dbReference type="ChEBI" id="CHEBI:18420"/>
        <label>2</label>
    </ligand>
</feature>
<evidence type="ECO:0000256" key="1">
    <source>
        <dbReference type="ARBA" id="ARBA00003926"/>
    </source>
</evidence>
<evidence type="ECO:0000256" key="13">
    <source>
        <dbReference type="ARBA" id="ARBA00031200"/>
    </source>
</evidence>
<keyword evidence="7 15" id="KW-0547">Nucleotide-binding</keyword>
<feature type="binding site" evidence="16">
    <location>
        <position position="20"/>
    </location>
    <ligand>
        <name>Mg(2+)</name>
        <dbReference type="ChEBI" id="CHEBI:18420"/>
        <label>2</label>
    </ligand>
</feature>
<evidence type="ECO:0000256" key="9">
    <source>
        <dbReference type="ARBA" id="ARBA00023004"/>
    </source>
</evidence>
<keyword evidence="19" id="KW-1185">Reference proteome</keyword>
<feature type="binding site" evidence="15">
    <location>
        <begin position="113"/>
        <end position="116"/>
    </location>
    <ligand>
        <name>GTP</name>
        <dbReference type="ChEBI" id="CHEBI:37565"/>
        <label>1</label>
    </ligand>
</feature>
<dbReference type="InterPro" id="IPR041069">
    <property type="entry name" value="FeoB_Cyto"/>
</dbReference>
<feature type="transmembrane region" description="Helical" evidence="17">
    <location>
        <begin position="452"/>
        <end position="472"/>
    </location>
</feature>
<dbReference type="GO" id="GO:0005886">
    <property type="term" value="C:plasma membrane"/>
    <property type="evidence" value="ECO:0007669"/>
    <property type="project" value="UniProtKB-SubCell"/>
</dbReference>
<dbReference type="CDD" id="cd01879">
    <property type="entry name" value="FeoB"/>
    <property type="match status" value="1"/>
</dbReference>
<dbReference type="InterPro" id="IPR050860">
    <property type="entry name" value="FeoB_GTPase"/>
</dbReference>
<comment type="function">
    <text evidence="1 17">Probable transporter of a GTP-driven Fe(2+) uptake system.</text>
</comment>
<feature type="transmembrane region" description="Helical" evidence="17">
    <location>
        <begin position="420"/>
        <end position="446"/>
    </location>
</feature>
<evidence type="ECO:0000256" key="6">
    <source>
        <dbReference type="ARBA" id="ARBA00022692"/>
    </source>
</evidence>
<evidence type="ECO:0000256" key="14">
    <source>
        <dbReference type="NCBIfam" id="TIGR00437"/>
    </source>
</evidence>
<evidence type="ECO:0000256" key="11">
    <source>
        <dbReference type="ARBA" id="ARBA00023134"/>
    </source>
</evidence>
<feature type="transmembrane region" description="Helical" evidence="17">
    <location>
        <begin position="510"/>
        <end position="531"/>
    </location>
</feature>
<evidence type="ECO:0000256" key="3">
    <source>
        <dbReference type="ARBA" id="ARBA00022448"/>
    </source>
</evidence>
<proteinExistence type="inferred from homology"/>
<dbReference type="NCBIfam" id="TIGR00437">
    <property type="entry name" value="feoB"/>
    <property type="match status" value="1"/>
</dbReference>
<dbReference type="PANTHER" id="PTHR43185">
    <property type="entry name" value="FERROUS IRON TRANSPORT PROTEIN B"/>
    <property type="match status" value="1"/>
</dbReference>
<dbReference type="Pfam" id="PF02421">
    <property type="entry name" value="FeoB_N"/>
    <property type="match status" value="1"/>
</dbReference>
<dbReference type="PROSITE" id="PS51711">
    <property type="entry name" value="G_FEOB"/>
    <property type="match status" value="1"/>
</dbReference>
<keyword evidence="12 17" id="KW-0472">Membrane</keyword>
<sequence length="664" mass="73809">MHNSYCIVGNPNVGKTTLFNALTGSYEYVGNWSGVTVEKKVGMLKDKQGELVDLPGIYDLLPISKDETVVTDYLLHNNFSKVVNIVDAVQLKRNLLLTTQLMEFGSPILLCLNMGDVAAKRGIEINRNLLMRRLKMPILPIVARSGQGIDSILELLKDDDLSTAQPLKIPYEAAVESALSELQHYFKHQLDLPAKRHRFIAVQYLLGNPAIEQFIDAHNHPELNAIRENLATQLDMSIVDSMRRSRTEYIDDILEGVITHPNKKKQYLTDRVDKILTNKYVGIPIFLVIMWLIFQATFSWIGTPLSDRLDDFIGGPFTDWVKQAMDAIGLFPFLKDLITDGIIAGVGAVLVFVPQIMILFFFISVLEDSGYMARIALIMDKIMEGLGLNGKSFIPMIIGFGCNVPGVMATRSIEQEKERLTTILITPFMSCSARLPVYALFAGVFFKENQALVVLSLYVIGIVVALTVSFVMTKTILKKENSVFVIELPPYRLPSAKTLWRSTWEKAKGFVKKAGTFIFGGSVVIWMLNYAGPTGFGVNVDHSFLQIIGACIAPLLVPLGFGTWQAGATLIPGFLAKEVVVSAMAIIYATDSHGLTRMISTHFTPASAYAFMLFILLYIPCLSTVAAIRKETVSWKWTIIATLYPVVIAYVLTFIVYQGSQLFG</sequence>
<keyword evidence="11 15" id="KW-0342">GTP-binding</keyword>